<dbReference type="EMBL" id="CM037160">
    <property type="protein sequence ID" value="KAH7840123.1"/>
    <property type="molecule type" value="Genomic_DNA"/>
</dbReference>
<protein>
    <submittedName>
        <fullName evidence="1">Uncharacterized protein</fullName>
    </submittedName>
</protein>
<accession>A0ACB7XIC7</accession>
<proteinExistence type="predicted"/>
<dbReference type="Proteomes" id="UP000828048">
    <property type="component" value="Chromosome 10"/>
</dbReference>
<gene>
    <name evidence="1" type="ORF">Vadar_012927</name>
</gene>
<reference evidence="1 2" key="1">
    <citation type="journal article" date="2021" name="Hortic Res">
        <title>High-quality reference genome and annotation aids understanding of berry development for evergreen blueberry (Vaccinium darrowii).</title>
        <authorList>
            <person name="Yu J."/>
            <person name="Hulse-Kemp A.M."/>
            <person name="Babiker E."/>
            <person name="Staton M."/>
        </authorList>
    </citation>
    <scope>NUCLEOTIDE SEQUENCE [LARGE SCALE GENOMIC DNA]</scope>
    <source>
        <strain evidence="2">cv. NJ 8807/NJ 8810</strain>
        <tissue evidence="1">Young leaf</tissue>
    </source>
</reference>
<sequence length="220" mass="24005">MAQVAIVRTKPGPNKFNGAGAALSIHNPLVSEAQYSESRFVLQNGNDAIRAGWRAGQSHCFNTRCPGFVVVRSDEFLDFAYPDISRPGGPVYEAPLFLDRDLVNGNWWLLVGSDNIEVGFWPNRIFSGLADSASYVEWGGQVSGPPGPSPQMGTGSNRLQESTRYDAYQGNIAVLNEKGQTVDAYNTETFTDKPTVYGVEEVKHTKLGHIVLFTGPASYN</sequence>
<evidence type="ECO:0000313" key="1">
    <source>
        <dbReference type="EMBL" id="KAH7840123.1"/>
    </source>
</evidence>
<organism evidence="1 2">
    <name type="scientific">Vaccinium darrowii</name>
    <dbReference type="NCBI Taxonomy" id="229202"/>
    <lineage>
        <taxon>Eukaryota</taxon>
        <taxon>Viridiplantae</taxon>
        <taxon>Streptophyta</taxon>
        <taxon>Embryophyta</taxon>
        <taxon>Tracheophyta</taxon>
        <taxon>Spermatophyta</taxon>
        <taxon>Magnoliopsida</taxon>
        <taxon>eudicotyledons</taxon>
        <taxon>Gunneridae</taxon>
        <taxon>Pentapetalae</taxon>
        <taxon>asterids</taxon>
        <taxon>Ericales</taxon>
        <taxon>Ericaceae</taxon>
        <taxon>Vaccinioideae</taxon>
        <taxon>Vaccinieae</taxon>
        <taxon>Vaccinium</taxon>
    </lineage>
</organism>
<comment type="caution">
    <text evidence="1">The sequence shown here is derived from an EMBL/GenBank/DDBJ whole genome shotgun (WGS) entry which is preliminary data.</text>
</comment>
<name>A0ACB7XIC7_9ERIC</name>
<keyword evidence="2" id="KW-1185">Reference proteome</keyword>
<evidence type="ECO:0000313" key="2">
    <source>
        <dbReference type="Proteomes" id="UP000828048"/>
    </source>
</evidence>